<gene>
    <name evidence="3" type="ORF">CL52_07035</name>
    <name evidence="4" type="ORF">SAMN05660875_104162</name>
</gene>
<name>A0A8D4C2E9_9GAMM</name>
<dbReference type="InterPro" id="IPR021796">
    <property type="entry name" value="Tll0287-like_dom"/>
</dbReference>
<evidence type="ECO:0000256" key="1">
    <source>
        <dbReference type="SAM" id="SignalP"/>
    </source>
</evidence>
<protein>
    <submittedName>
        <fullName evidence="3">Glutamate synthase</fullName>
    </submittedName>
</protein>
<proteinExistence type="predicted"/>
<evidence type="ECO:0000313" key="6">
    <source>
        <dbReference type="Proteomes" id="UP000182276"/>
    </source>
</evidence>
<organism evidence="3 5">
    <name type="scientific">Stutzerimonas balearica DSM 6083</name>
    <dbReference type="NCBI Taxonomy" id="1123016"/>
    <lineage>
        <taxon>Bacteria</taxon>
        <taxon>Pseudomonadati</taxon>
        <taxon>Pseudomonadota</taxon>
        <taxon>Gammaproteobacteria</taxon>
        <taxon>Pseudomonadales</taxon>
        <taxon>Pseudomonadaceae</taxon>
        <taxon>Stutzerimonas</taxon>
    </lineage>
</organism>
<dbReference type="Proteomes" id="UP000182276">
    <property type="component" value="Unassembled WGS sequence"/>
</dbReference>
<reference evidence="5" key="1">
    <citation type="submission" date="2014-03" db="EMBL/GenBank/DDBJ databases">
        <title>Complete genome of Pseudomonas balearica DSM 6083T, a sewage water isolate from an enrichment with 2-methylnaphthalene.</title>
        <authorList>
            <person name="Salva-Serra F."/>
            <person name="Jaen-Luchoro D."/>
            <person name="Busquets A."/>
            <person name="Pena A."/>
            <person name="Gomila M."/>
            <person name="Bosch R."/>
            <person name="Nogales B."/>
            <person name="Garcia-Valdes E."/>
            <person name="Lalucat J."/>
            <person name="Bennasar A."/>
        </authorList>
    </citation>
    <scope>NUCLEOTIDE SEQUENCE [LARGE SCALE GENOMIC DNA]</scope>
    <source>
        <strain evidence="5">DSM 6083</strain>
    </source>
</reference>
<evidence type="ECO:0000313" key="4">
    <source>
        <dbReference type="EMBL" id="SDM35269.1"/>
    </source>
</evidence>
<reference evidence="4 6" key="2">
    <citation type="submission" date="2016-10" db="EMBL/GenBank/DDBJ databases">
        <authorList>
            <person name="Varghese N."/>
            <person name="Submissions S."/>
        </authorList>
    </citation>
    <scope>NUCLEOTIDE SEQUENCE [LARGE SCALE GENOMIC DNA]</scope>
    <source>
        <strain evidence="4 6">DSM 6083</strain>
    </source>
</reference>
<accession>A0A8D4C2E9</accession>
<dbReference type="RefSeq" id="WP_043219319.1">
    <property type="nucleotide sequence ID" value="NZ_CP007511.1"/>
</dbReference>
<feature type="domain" description="Tll0287-like" evidence="2">
    <location>
        <begin position="46"/>
        <end position="179"/>
    </location>
</feature>
<dbReference type="EMBL" id="CP007511">
    <property type="protein sequence ID" value="AJE14810.1"/>
    <property type="molecule type" value="Genomic_DNA"/>
</dbReference>
<keyword evidence="6" id="KW-1185">Reference proteome</keyword>
<feature type="signal peptide" evidence="1">
    <location>
        <begin position="1"/>
        <end position="18"/>
    </location>
</feature>
<feature type="chain" id="PRO_5034754572" evidence="1">
    <location>
        <begin position="19"/>
        <end position="185"/>
    </location>
</feature>
<reference evidence="3 5" key="3">
    <citation type="journal article" name="Genome Announc.">
        <title>Complete Genome Sequence of Pseudomonas balearica DSM 6083T.</title>
        <authorList>
            <person name="Bennasar-Figueras A."/>
            <person name="Salva-Serra F."/>
            <person name="Jaen-Luchoro D."/>
            <person name="Segui C."/>
            <person name="Aliaga F."/>
            <person name="Busquets A."/>
            <person name="Gomila M."/>
            <person name="Moore E.R."/>
            <person name="Lalucat J."/>
        </authorList>
    </citation>
    <scope>NUCLEOTIDE SEQUENCE [LARGE SCALE GENOMIC DNA]</scope>
    <source>
        <strain evidence="5">DSM 6083</strain>
        <strain evidence="3">DSM6083</strain>
    </source>
</reference>
<dbReference type="AlphaFoldDB" id="A0A8D4C2E9"/>
<dbReference type="KEGG" id="pbm:CL52_07035"/>
<evidence type="ECO:0000259" key="2">
    <source>
        <dbReference type="Pfam" id="PF11845"/>
    </source>
</evidence>
<evidence type="ECO:0000313" key="5">
    <source>
        <dbReference type="Proteomes" id="UP000031271"/>
    </source>
</evidence>
<dbReference type="Pfam" id="PF11845">
    <property type="entry name" value="Tll0287-like"/>
    <property type="match status" value="1"/>
</dbReference>
<evidence type="ECO:0000313" key="3">
    <source>
        <dbReference type="EMBL" id="AJE14810.1"/>
    </source>
</evidence>
<dbReference type="GeneID" id="77259672"/>
<keyword evidence="1" id="KW-0732">Signal</keyword>
<dbReference type="Proteomes" id="UP000031271">
    <property type="component" value="Chromosome"/>
</dbReference>
<dbReference type="EMBL" id="FNHO01000004">
    <property type="protein sequence ID" value="SDM35269.1"/>
    <property type="molecule type" value="Genomic_DNA"/>
</dbReference>
<sequence>MHKASLIALSLLSAHLYAATPATDDPLRQEAASLIPPFQQQLLATVKQAMASGGPTKAVKSCHLLAPVIASEHSREPWRVGRTALRLRNPDNAPDAWERKVLEQFEQRAAAGEPLEQLNHGEVIGNEYRYMQAIGTGEPCLACHGTAVKPELVSLISRYYPDDQARGFSQGDLRGAFTLRKALSQ</sequence>